<feature type="domain" description="Glycosyl transferase family 3" evidence="10">
    <location>
        <begin position="74"/>
        <end position="327"/>
    </location>
</feature>
<dbReference type="InterPro" id="IPR000312">
    <property type="entry name" value="Glycosyl_Trfase_fam3"/>
</dbReference>
<evidence type="ECO:0000256" key="4">
    <source>
        <dbReference type="ARBA" id="ARBA00022676"/>
    </source>
</evidence>
<evidence type="ECO:0000256" key="5">
    <source>
        <dbReference type="ARBA" id="ARBA00022679"/>
    </source>
</evidence>
<dbReference type="EMBL" id="JADGKB010000129">
    <property type="protein sequence ID" value="KAJ3252813.1"/>
    <property type="molecule type" value="Genomic_DNA"/>
</dbReference>
<sequence>MTTQLKQVLMQPNLLTPEIANAITSEIMKGNLGHSQIGAFLATLKLLGKESQPSYIASIAKSMRDAALKVETDYELVDIVGTGGDGQDTFNVSTAASIVAAGAGCKVAKHGNRASSSSCGSADVLEALGCKIQNVSPELCTKILDNGNFCFLFAQVFHPSMKFLSVPRKELGVRTIFNILGPLTNPAKASKMIVGVYKRDLGRIMAETLILLGVKRAWVVCGGIGLDEISPEGETFVWETQADGSIAELVISPKDFGLPEHPLSAVKGGDAAHNSNTMTDLLDGNLSGPVLDFVLLNSAALLFVSGKVTSLPDGVELARKSINDGQAKEALASFIKMSKEL</sequence>
<dbReference type="HAMAP" id="MF_00211">
    <property type="entry name" value="TrpD"/>
    <property type="match status" value="1"/>
</dbReference>
<keyword evidence="3" id="KW-0028">Amino-acid biosynthesis</keyword>
<dbReference type="GO" id="GO:0000162">
    <property type="term" value="P:L-tryptophan biosynthetic process"/>
    <property type="evidence" value="ECO:0007669"/>
    <property type="project" value="UniProtKB-KW"/>
</dbReference>
<keyword evidence="7" id="KW-0057">Aromatic amino acid biosynthesis</keyword>
<dbReference type="NCBIfam" id="TIGR01245">
    <property type="entry name" value="trpD"/>
    <property type="match status" value="1"/>
</dbReference>
<dbReference type="InterPro" id="IPR017459">
    <property type="entry name" value="Glycosyl_Trfase_fam3_N_dom"/>
</dbReference>
<feature type="domain" description="Glycosyl transferase family 3 N-terminal" evidence="11">
    <location>
        <begin position="14"/>
        <end position="67"/>
    </location>
</feature>
<evidence type="ECO:0000313" key="12">
    <source>
        <dbReference type="EMBL" id="KAJ3252813.1"/>
    </source>
</evidence>
<comment type="caution">
    <text evidence="12">The sequence shown here is derived from an EMBL/GenBank/DDBJ whole genome shotgun (WGS) entry which is preliminary data.</text>
</comment>
<evidence type="ECO:0000256" key="2">
    <source>
        <dbReference type="ARBA" id="ARBA00011948"/>
    </source>
</evidence>
<keyword evidence="6" id="KW-0822">Tryptophan biosynthesis</keyword>
<dbReference type="Proteomes" id="UP001210925">
    <property type="component" value="Unassembled WGS sequence"/>
</dbReference>
<dbReference type="PANTHER" id="PTHR43285">
    <property type="entry name" value="ANTHRANILATE PHOSPHORIBOSYLTRANSFERASE"/>
    <property type="match status" value="1"/>
</dbReference>
<evidence type="ECO:0000256" key="3">
    <source>
        <dbReference type="ARBA" id="ARBA00022605"/>
    </source>
</evidence>
<keyword evidence="13" id="KW-1185">Reference proteome</keyword>
<organism evidence="12 13">
    <name type="scientific">Boothiomyces macroporosus</name>
    <dbReference type="NCBI Taxonomy" id="261099"/>
    <lineage>
        <taxon>Eukaryota</taxon>
        <taxon>Fungi</taxon>
        <taxon>Fungi incertae sedis</taxon>
        <taxon>Chytridiomycota</taxon>
        <taxon>Chytridiomycota incertae sedis</taxon>
        <taxon>Chytridiomycetes</taxon>
        <taxon>Rhizophydiales</taxon>
        <taxon>Terramycetaceae</taxon>
        <taxon>Boothiomyces</taxon>
    </lineage>
</organism>
<evidence type="ECO:0000256" key="9">
    <source>
        <dbReference type="ARBA" id="ARBA00071401"/>
    </source>
</evidence>
<evidence type="ECO:0000259" key="10">
    <source>
        <dbReference type="Pfam" id="PF00591"/>
    </source>
</evidence>
<dbReference type="PANTHER" id="PTHR43285:SF2">
    <property type="entry name" value="ANTHRANILATE PHOSPHORIBOSYLTRANSFERASE"/>
    <property type="match status" value="1"/>
</dbReference>
<gene>
    <name evidence="12" type="primary">TRP4</name>
    <name evidence="12" type="ORF">HK103_001147</name>
</gene>
<evidence type="ECO:0000256" key="6">
    <source>
        <dbReference type="ARBA" id="ARBA00022822"/>
    </source>
</evidence>
<accession>A0AAD5Y114</accession>
<dbReference type="EC" id="2.4.2.18" evidence="2"/>
<evidence type="ECO:0000313" key="13">
    <source>
        <dbReference type="Proteomes" id="UP001210925"/>
    </source>
</evidence>
<dbReference type="GO" id="GO:0004048">
    <property type="term" value="F:anthranilate phosphoribosyltransferase activity"/>
    <property type="evidence" value="ECO:0007669"/>
    <property type="project" value="UniProtKB-EC"/>
</dbReference>
<dbReference type="FunFam" id="3.40.1030.10:FF:000002">
    <property type="entry name" value="Anthranilate phosphoribosyltransferase"/>
    <property type="match status" value="1"/>
</dbReference>
<dbReference type="SUPFAM" id="SSF52418">
    <property type="entry name" value="Nucleoside phosphorylase/phosphoribosyltransferase catalytic domain"/>
    <property type="match status" value="1"/>
</dbReference>
<evidence type="ECO:0000256" key="1">
    <source>
        <dbReference type="ARBA" id="ARBA00004907"/>
    </source>
</evidence>
<dbReference type="InterPro" id="IPR035902">
    <property type="entry name" value="Nuc_phospho_transferase"/>
</dbReference>
<dbReference type="Pfam" id="PF02885">
    <property type="entry name" value="Glycos_trans_3N"/>
    <property type="match status" value="1"/>
</dbReference>
<evidence type="ECO:0000256" key="7">
    <source>
        <dbReference type="ARBA" id="ARBA00023141"/>
    </source>
</evidence>
<reference evidence="12" key="1">
    <citation type="submission" date="2020-05" db="EMBL/GenBank/DDBJ databases">
        <title>Phylogenomic resolution of chytrid fungi.</title>
        <authorList>
            <person name="Stajich J.E."/>
            <person name="Amses K."/>
            <person name="Simmons R."/>
            <person name="Seto K."/>
            <person name="Myers J."/>
            <person name="Bonds A."/>
            <person name="Quandt C.A."/>
            <person name="Barry K."/>
            <person name="Liu P."/>
            <person name="Grigoriev I."/>
            <person name="Longcore J.E."/>
            <person name="James T.Y."/>
        </authorList>
    </citation>
    <scope>NUCLEOTIDE SEQUENCE</scope>
    <source>
        <strain evidence="12">PLAUS21</strain>
    </source>
</reference>
<comment type="similarity">
    <text evidence="8">Belongs to the anthranilate phosphoribosyltransferase family.</text>
</comment>
<keyword evidence="5" id="KW-0808">Transferase</keyword>
<evidence type="ECO:0000256" key="8">
    <source>
        <dbReference type="ARBA" id="ARBA00061500"/>
    </source>
</evidence>
<dbReference type="Gene3D" id="3.40.1030.10">
    <property type="entry name" value="Nucleoside phosphorylase/phosphoribosyltransferase catalytic domain"/>
    <property type="match status" value="1"/>
</dbReference>
<comment type="pathway">
    <text evidence="1">Amino-acid biosynthesis; L-tryptophan biosynthesis; L-tryptophan from chorismate: step 2/5.</text>
</comment>
<proteinExistence type="inferred from homology"/>
<dbReference type="Pfam" id="PF00591">
    <property type="entry name" value="Glycos_transf_3"/>
    <property type="match status" value="1"/>
</dbReference>
<evidence type="ECO:0000259" key="11">
    <source>
        <dbReference type="Pfam" id="PF02885"/>
    </source>
</evidence>
<dbReference type="GO" id="GO:0005829">
    <property type="term" value="C:cytosol"/>
    <property type="evidence" value="ECO:0007669"/>
    <property type="project" value="TreeGrafter"/>
</dbReference>
<keyword evidence="4 12" id="KW-0328">Glycosyltransferase</keyword>
<dbReference type="Gene3D" id="1.20.970.10">
    <property type="entry name" value="Transferase, Pyrimidine Nucleoside Phosphorylase, Chain C"/>
    <property type="match status" value="1"/>
</dbReference>
<dbReference type="InterPro" id="IPR005940">
    <property type="entry name" value="Anthranilate_Pribosyl_Tfrase"/>
</dbReference>
<dbReference type="AlphaFoldDB" id="A0AAD5Y114"/>
<protein>
    <recommendedName>
        <fullName evidence="9">Anthranilate phosphoribosyltransferase</fullName>
        <ecNumber evidence="2">2.4.2.18</ecNumber>
    </recommendedName>
</protein>
<name>A0AAD5Y114_9FUNG</name>